<sequence>MISDYSSPIIFSPHDPSSATFTSLIPLLSLSLYPLPLSSFHCPSFPHLSFPLPPVLLVPSCLALFPDFLLLHVFHSRRSFLQQEESSRSPIPFALRTGPWSRIPNHPGPIPPLSPFRKRSVFLISPPSLPPNSRPKNPLPSPKERNSNPYLFPTTGSTFRPWQKLGSEGSLEE</sequence>
<accession>A0ACD0P6J9</accession>
<organism evidence="1 2">
    <name type="scientific">Violaceomyces palustris</name>
    <dbReference type="NCBI Taxonomy" id="1673888"/>
    <lineage>
        <taxon>Eukaryota</taxon>
        <taxon>Fungi</taxon>
        <taxon>Dikarya</taxon>
        <taxon>Basidiomycota</taxon>
        <taxon>Ustilaginomycotina</taxon>
        <taxon>Ustilaginomycetes</taxon>
        <taxon>Violaceomycetales</taxon>
        <taxon>Violaceomycetaceae</taxon>
        <taxon>Violaceomyces</taxon>
    </lineage>
</organism>
<name>A0ACD0P6J9_9BASI</name>
<evidence type="ECO:0000313" key="1">
    <source>
        <dbReference type="EMBL" id="PWN53710.1"/>
    </source>
</evidence>
<dbReference type="Proteomes" id="UP000245626">
    <property type="component" value="Unassembled WGS sequence"/>
</dbReference>
<dbReference type="EMBL" id="KZ819712">
    <property type="protein sequence ID" value="PWN53710.1"/>
    <property type="molecule type" value="Genomic_DNA"/>
</dbReference>
<protein>
    <submittedName>
        <fullName evidence="1">Uncharacterized protein</fullName>
    </submittedName>
</protein>
<proteinExistence type="predicted"/>
<evidence type="ECO:0000313" key="2">
    <source>
        <dbReference type="Proteomes" id="UP000245626"/>
    </source>
</evidence>
<gene>
    <name evidence="1" type="ORF">IE53DRAFT_117290</name>
</gene>
<keyword evidence="2" id="KW-1185">Reference proteome</keyword>
<reference evidence="1 2" key="1">
    <citation type="journal article" date="2018" name="Mol. Biol. Evol.">
        <title>Broad Genomic Sampling Reveals a Smut Pathogenic Ancestry of the Fungal Clade Ustilaginomycotina.</title>
        <authorList>
            <person name="Kijpornyongpan T."/>
            <person name="Mondo S.J."/>
            <person name="Barry K."/>
            <person name="Sandor L."/>
            <person name="Lee J."/>
            <person name="Lipzen A."/>
            <person name="Pangilinan J."/>
            <person name="LaButti K."/>
            <person name="Hainaut M."/>
            <person name="Henrissat B."/>
            <person name="Grigoriev I.V."/>
            <person name="Spatafora J.W."/>
            <person name="Aime M.C."/>
        </authorList>
    </citation>
    <scope>NUCLEOTIDE SEQUENCE [LARGE SCALE GENOMIC DNA]</scope>
    <source>
        <strain evidence="1 2">SA 807</strain>
    </source>
</reference>